<feature type="compositionally biased region" description="Basic residues" evidence="1">
    <location>
        <begin position="265"/>
        <end position="278"/>
    </location>
</feature>
<dbReference type="AlphaFoldDB" id="A0A6A4UUS9"/>
<protein>
    <submittedName>
        <fullName evidence="2">Uncharacterized protein</fullName>
    </submittedName>
</protein>
<keyword evidence="3" id="KW-1185">Reference proteome</keyword>
<feature type="region of interest" description="Disordered" evidence="1">
    <location>
        <begin position="1"/>
        <end position="312"/>
    </location>
</feature>
<feature type="compositionally biased region" description="Basic and acidic residues" evidence="1">
    <location>
        <begin position="1"/>
        <end position="19"/>
    </location>
</feature>
<accession>A0A6A4UUS9</accession>
<evidence type="ECO:0000313" key="3">
    <source>
        <dbReference type="Proteomes" id="UP000440578"/>
    </source>
</evidence>
<proteinExistence type="predicted"/>
<dbReference type="EMBL" id="VIIS01002191">
    <property type="protein sequence ID" value="KAF0287447.1"/>
    <property type="molecule type" value="Genomic_DNA"/>
</dbReference>
<feature type="compositionally biased region" description="Pro residues" evidence="1">
    <location>
        <begin position="86"/>
        <end position="97"/>
    </location>
</feature>
<comment type="caution">
    <text evidence="2">The sequence shown here is derived from an EMBL/GenBank/DDBJ whole genome shotgun (WGS) entry which is preliminary data.</text>
</comment>
<sequence>MSALTDRRGAGRPPLEPRRVPVVAEPDSSGRGPVIYRARSGISFQNLDTSERTPSSERPSSRVQDHGSAGALSPSGRHFSERSAPDTPPLSSKPPTPQRISALLRKHLLPRPRSSSGGRAEEEGDLRQAPTRRGLGRSDSDKTGSAPPRPPYRNSSLSRNDITRRSIRRSRSSASESARAQRGAGASPCSSAKSTPSAARHRAWRREENISGASTSVSIGGRNTDEAEVVDWRDTSANRELERGSPRPPDRGRHETVHRPEPSPKTRRKLSVLKRLVQKSRSLGRGPLSGPGPGRSPDRGPAALRIRVGRSS</sequence>
<evidence type="ECO:0000313" key="2">
    <source>
        <dbReference type="EMBL" id="KAF0287447.1"/>
    </source>
</evidence>
<feature type="compositionally biased region" description="Polar residues" evidence="1">
    <location>
        <begin position="188"/>
        <end position="197"/>
    </location>
</feature>
<feature type="compositionally biased region" description="Basic and acidic residues" evidence="1">
    <location>
        <begin position="49"/>
        <end position="65"/>
    </location>
</feature>
<reference evidence="2 3" key="1">
    <citation type="submission" date="2019-07" db="EMBL/GenBank/DDBJ databases">
        <title>Draft genome assembly of a fouling barnacle, Amphibalanus amphitrite (Darwin, 1854): The first reference genome for Thecostraca.</title>
        <authorList>
            <person name="Kim W."/>
        </authorList>
    </citation>
    <scope>NUCLEOTIDE SEQUENCE [LARGE SCALE GENOMIC DNA]</scope>
    <source>
        <strain evidence="2">SNU_AA5</strain>
        <tissue evidence="2">Soma without cirri and trophi</tissue>
    </source>
</reference>
<name>A0A6A4UUS9_AMPAM</name>
<organism evidence="2 3">
    <name type="scientific">Amphibalanus amphitrite</name>
    <name type="common">Striped barnacle</name>
    <name type="synonym">Balanus amphitrite</name>
    <dbReference type="NCBI Taxonomy" id="1232801"/>
    <lineage>
        <taxon>Eukaryota</taxon>
        <taxon>Metazoa</taxon>
        <taxon>Ecdysozoa</taxon>
        <taxon>Arthropoda</taxon>
        <taxon>Crustacea</taxon>
        <taxon>Multicrustacea</taxon>
        <taxon>Cirripedia</taxon>
        <taxon>Thoracica</taxon>
        <taxon>Thoracicalcarea</taxon>
        <taxon>Balanomorpha</taxon>
        <taxon>Balanoidea</taxon>
        <taxon>Balanidae</taxon>
        <taxon>Amphibalaninae</taxon>
        <taxon>Amphibalanus</taxon>
    </lineage>
</organism>
<feature type="compositionally biased region" description="Low complexity" evidence="1">
    <location>
        <begin position="172"/>
        <end position="187"/>
    </location>
</feature>
<gene>
    <name evidence="2" type="ORF">FJT64_014141</name>
</gene>
<feature type="compositionally biased region" description="Basic and acidic residues" evidence="1">
    <location>
        <begin position="230"/>
        <end position="264"/>
    </location>
</feature>
<dbReference type="Proteomes" id="UP000440578">
    <property type="component" value="Unassembled WGS sequence"/>
</dbReference>
<evidence type="ECO:0000256" key="1">
    <source>
        <dbReference type="SAM" id="MobiDB-lite"/>
    </source>
</evidence>